<feature type="domain" description="FAD-binding FR-type" evidence="15">
    <location>
        <begin position="350"/>
        <end position="469"/>
    </location>
</feature>
<evidence type="ECO:0000256" key="14">
    <source>
        <dbReference type="SAM" id="Phobius"/>
    </source>
</evidence>
<dbReference type="Pfam" id="PF08030">
    <property type="entry name" value="NAD_binding_6"/>
    <property type="match status" value="1"/>
</dbReference>
<keyword evidence="11 14" id="KW-0472">Membrane</keyword>
<gene>
    <name evidence="16" type="ORF">GYMLUDRAFT_422562</name>
</gene>
<feature type="transmembrane region" description="Helical" evidence="14">
    <location>
        <begin position="216"/>
        <end position="241"/>
    </location>
</feature>
<dbReference type="SFLD" id="SFLDG01168">
    <property type="entry name" value="Ferric_reductase_subgroup_(FRE"/>
    <property type="match status" value="1"/>
</dbReference>
<dbReference type="InterPro" id="IPR017927">
    <property type="entry name" value="FAD-bd_FR_type"/>
</dbReference>
<keyword evidence="17" id="KW-1185">Reference proteome</keyword>
<evidence type="ECO:0000313" key="17">
    <source>
        <dbReference type="Proteomes" id="UP000053593"/>
    </source>
</evidence>
<keyword evidence="12" id="KW-0325">Glycoprotein</keyword>
<evidence type="ECO:0000256" key="12">
    <source>
        <dbReference type="ARBA" id="ARBA00023180"/>
    </source>
</evidence>
<dbReference type="InterPro" id="IPR051410">
    <property type="entry name" value="Ferric/Cupric_Reductase"/>
</dbReference>
<dbReference type="EC" id="1.16.1.9" evidence="3"/>
<keyword evidence="8 14" id="KW-1133">Transmembrane helix</keyword>
<dbReference type="GO" id="GO:0006879">
    <property type="term" value="P:intracellular iron ion homeostasis"/>
    <property type="evidence" value="ECO:0007669"/>
    <property type="project" value="TreeGrafter"/>
</dbReference>
<dbReference type="PROSITE" id="PS51384">
    <property type="entry name" value="FAD_FR"/>
    <property type="match status" value="1"/>
</dbReference>
<evidence type="ECO:0000256" key="11">
    <source>
        <dbReference type="ARBA" id="ARBA00023136"/>
    </source>
</evidence>
<evidence type="ECO:0000256" key="3">
    <source>
        <dbReference type="ARBA" id="ARBA00012668"/>
    </source>
</evidence>
<feature type="transmembrane region" description="Helical" evidence="14">
    <location>
        <begin position="253"/>
        <end position="270"/>
    </location>
</feature>
<comment type="catalytic activity">
    <reaction evidence="13">
        <text>2 a Fe(II)-siderophore + NADP(+) + H(+) = 2 a Fe(III)-siderophore + NADPH</text>
        <dbReference type="Rhea" id="RHEA:28795"/>
        <dbReference type="Rhea" id="RHEA-COMP:11342"/>
        <dbReference type="Rhea" id="RHEA-COMP:11344"/>
        <dbReference type="ChEBI" id="CHEBI:15378"/>
        <dbReference type="ChEBI" id="CHEBI:29033"/>
        <dbReference type="ChEBI" id="CHEBI:29034"/>
        <dbReference type="ChEBI" id="CHEBI:57783"/>
        <dbReference type="ChEBI" id="CHEBI:58349"/>
        <dbReference type="EC" id="1.16.1.9"/>
    </reaction>
</comment>
<name>A0A0D0BII3_9AGAR</name>
<evidence type="ECO:0000256" key="2">
    <source>
        <dbReference type="ARBA" id="ARBA00006278"/>
    </source>
</evidence>
<reference evidence="16 17" key="1">
    <citation type="submission" date="2014-04" db="EMBL/GenBank/DDBJ databases">
        <title>Evolutionary Origins and Diversification of the Mycorrhizal Mutualists.</title>
        <authorList>
            <consortium name="DOE Joint Genome Institute"/>
            <consortium name="Mycorrhizal Genomics Consortium"/>
            <person name="Kohler A."/>
            <person name="Kuo A."/>
            <person name="Nagy L.G."/>
            <person name="Floudas D."/>
            <person name="Copeland A."/>
            <person name="Barry K.W."/>
            <person name="Cichocki N."/>
            <person name="Veneault-Fourrey C."/>
            <person name="LaButti K."/>
            <person name="Lindquist E.A."/>
            <person name="Lipzen A."/>
            <person name="Lundell T."/>
            <person name="Morin E."/>
            <person name="Murat C."/>
            <person name="Riley R."/>
            <person name="Ohm R."/>
            <person name="Sun H."/>
            <person name="Tunlid A."/>
            <person name="Henrissat B."/>
            <person name="Grigoriev I.V."/>
            <person name="Hibbett D.S."/>
            <person name="Martin F."/>
        </authorList>
    </citation>
    <scope>NUCLEOTIDE SEQUENCE [LARGE SCALE GENOMIC DNA]</scope>
    <source>
        <strain evidence="16 17">FD-317 M1</strain>
    </source>
</reference>
<evidence type="ECO:0000256" key="7">
    <source>
        <dbReference type="ARBA" id="ARBA00022982"/>
    </source>
</evidence>
<dbReference type="Pfam" id="PF08022">
    <property type="entry name" value="FAD_binding_8"/>
    <property type="match status" value="1"/>
</dbReference>
<dbReference type="AlphaFoldDB" id="A0A0D0BII3"/>
<dbReference type="SUPFAM" id="SSF52343">
    <property type="entry name" value="Ferredoxin reductase-like, C-terminal NADP-linked domain"/>
    <property type="match status" value="1"/>
</dbReference>
<dbReference type="EMBL" id="KN834762">
    <property type="protein sequence ID" value="KIK63905.1"/>
    <property type="molecule type" value="Genomic_DNA"/>
</dbReference>
<dbReference type="PANTHER" id="PTHR32361">
    <property type="entry name" value="FERRIC/CUPRIC REDUCTASE TRANSMEMBRANE COMPONENT"/>
    <property type="match status" value="1"/>
</dbReference>
<protein>
    <recommendedName>
        <fullName evidence="3">ferric-chelate reductase (NADPH)</fullName>
        <ecNumber evidence="3">1.16.1.9</ecNumber>
    </recommendedName>
</protein>
<accession>A0A0D0BII3</accession>
<feature type="transmembrane region" description="Helical" evidence="14">
    <location>
        <begin position="315"/>
        <end position="334"/>
    </location>
</feature>
<evidence type="ECO:0000256" key="1">
    <source>
        <dbReference type="ARBA" id="ARBA00004651"/>
    </source>
</evidence>
<keyword evidence="10" id="KW-0406">Ion transport</keyword>
<dbReference type="Proteomes" id="UP000053593">
    <property type="component" value="Unassembled WGS sequence"/>
</dbReference>
<proteinExistence type="inferred from homology"/>
<dbReference type="SFLD" id="SFLDS00052">
    <property type="entry name" value="Ferric_Reductase_Domain"/>
    <property type="match status" value="1"/>
</dbReference>
<dbReference type="CDD" id="cd06186">
    <property type="entry name" value="NOX_Duox_like_FAD_NADP"/>
    <property type="match status" value="1"/>
</dbReference>
<dbReference type="InterPro" id="IPR013112">
    <property type="entry name" value="FAD-bd_8"/>
</dbReference>
<evidence type="ECO:0000256" key="6">
    <source>
        <dbReference type="ARBA" id="ARBA00022692"/>
    </source>
</evidence>
<dbReference type="InterPro" id="IPR013121">
    <property type="entry name" value="Fe_red_NAD-bd_6"/>
</dbReference>
<comment type="similarity">
    <text evidence="2">Belongs to the ferric reductase (FRE) family.</text>
</comment>
<dbReference type="GO" id="GO:0052851">
    <property type="term" value="F:ferric-chelate reductase (NADPH) activity"/>
    <property type="evidence" value="ECO:0007669"/>
    <property type="project" value="UniProtKB-EC"/>
</dbReference>
<comment type="subcellular location">
    <subcellularLocation>
        <location evidence="1">Cell membrane</location>
        <topology evidence="1">Multi-pass membrane protein</topology>
    </subcellularLocation>
</comment>
<dbReference type="SUPFAM" id="SSF63380">
    <property type="entry name" value="Riboflavin synthase domain-like"/>
    <property type="match status" value="1"/>
</dbReference>
<dbReference type="Pfam" id="PF01794">
    <property type="entry name" value="Ferric_reduct"/>
    <property type="match status" value="1"/>
</dbReference>
<dbReference type="InterPro" id="IPR017938">
    <property type="entry name" value="Riboflavin_synthase-like_b-brl"/>
</dbReference>
<keyword evidence="6 14" id="KW-0812">Transmembrane</keyword>
<feature type="transmembrane region" description="Helical" evidence="14">
    <location>
        <begin position="340"/>
        <end position="358"/>
    </location>
</feature>
<dbReference type="OrthoDB" id="17725at2759"/>
<evidence type="ECO:0000256" key="8">
    <source>
        <dbReference type="ARBA" id="ARBA00022989"/>
    </source>
</evidence>
<evidence type="ECO:0000259" key="15">
    <source>
        <dbReference type="PROSITE" id="PS51384"/>
    </source>
</evidence>
<evidence type="ECO:0000256" key="9">
    <source>
        <dbReference type="ARBA" id="ARBA00023002"/>
    </source>
</evidence>
<keyword evidence="4" id="KW-0813">Transport</keyword>
<sequence>MSAIAASFVVRAAAGAANTSDSSSSGAPGGTATTGGAPAGAAAYGGASGSAGPSDFQLVWGVDIFLLSLIALLFVTRTPRFLARLYSFSEWTSGLVLRNRSYFKRTSAPRRVEFPVTQNSGMYEVSLSSDESHTMYQEKAFARRVGETGMPVQGSYPPHVSNCPSFCRPLLKLMHARIHTGLSFSHFLLMLIWLGTITLPAFYATNAFTDPVRFGWIAAAQLPFVYAFGTKNNVIGVLLGVGYEKINFMHRHSARIVLVAVNVHSLGYIYKWCIAKDFMEEIAEPKNYWGLIGLICIDGLFLFSTEIFRKKAYNLFIATHISSLTVLIVAMLYHYRGTVYWAYACAAFYLLDILLRVLKTRVASATLRPIPELGLTRVEIPNINSGWRAGQHVRIRVVSSGMGLIGWSEVHPFTIASVSDSQEGLVLFCKKAGDWTNKLYNLANTCSSEDNIRRVSVMVQGPYGGLGNTMAASFSAAMFVCGGSGISFATSVIQELIQKDLDSQSRVKCIELIWTVQDASCLVPMLPLFTSMIQQSVFTPIRISVFYTRAPTGKFPFSDNFFQSTSLTLSPGRPKFQRHFEEIITRSVSLNSSPKSAGSSGLFVGVCGPVALADSAFDAAGRIEPYHRDQIGGVEVHAETFGW</sequence>
<dbReference type="InterPro" id="IPR013130">
    <property type="entry name" value="Fe3_Rdtase_TM_dom"/>
</dbReference>
<dbReference type="HOGENOM" id="CLU_017408_1_0_1"/>
<organism evidence="16 17">
    <name type="scientific">Collybiopsis luxurians FD-317 M1</name>
    <dbReference type="NCBI Taxonomy" id="944289"/>
    <lineage>
        <taxon>Eukaryota</taxon>
        <taxon>Fungi</taxon>
        <taxon>Dikarya</taxon>
        <taxon>Basidiomycota</taxon>
        <taxon>Agaricomycotina</taxon>
        <taxon>Agaricomycetes</taxon>
        <taxon>Agaricomycetidae</taxon>
        <taxon>Agaricales</taxon>
        <taxon>Marasmiineae</taxon>
        <taxon>Omphalotaceae</taxon>
        <taxon>Collybiopsis</taxon>
        <taxon>Collybiopsis luxurians</taxon>
    </lineage>
</organism>
<feature type="transmembrane region" description="Helical" evidence="14">
    <location>
        <begin position="182"/>
        <end position="204"/>
    </location>
</feature>
<evidence type="ECO:0000256" key="5">
    <source>
        <dbReference type="ARBA" id="ARBA00022475"/>
    </source>
</evidence>
<evidence type="ECO:0000256" key="4">
    <source>
        <dbReference type="ARBA" id="ARBA00022448"/>
    </source>
</evidence>
<dbReference type="GO" id="GO:0005886">
    <property type="term" value="C:plasma membrane"/>
    <property type="evidence" value="ECO:0007669"/>
    <property type="project" value="UniProtKB-SubCell"/>
</dbReference>
<dbReference type="GO" id="GO:0006826">
    <property type="term" value="P:iron ion transport"/>
    <property type="evidence" value="ECO:0007669"/>
    <property type="project" value="TreeGrafter"/>
</dbReference>
<keyword evidence="7" id="KW-0249">Electron transport</keyword>
<feature type="transmembrane region" description="Helical" evidence="14">
    <location>
        <begin position="290"/>
        <end position="308"/>
    </location>
</feature>
<evidence type="ECO:0000313" key="16">
    <source>
        <dbReference type="EMBL" id="KIK63905.1"/>
    </source>
</evidence>
<dbReference type="PANTHER" id="PTHR32361:SF9">
    <property type="entry name" value="FERRIC REDUCTASE TRANSMEMBRANE COMPONENT 3-RELATED"/>
    <property type="match status" value="1"/>
</dbReference>
<dbReference type="Gene3D" id="3.40.50.80">
    <property type="entry name" value="Nucleotide-binding domain of ferredoxin-NADP reductase (FNR) module"/>
    <property type="match status" value="1"/>
</dbReference>
<dbReference type="InterPro" id="IPR039261">
    <property type="entry name" value="FNR_nucleotide-bd"/>
</dbReference>
<feature type="transmembrane region" description="Helical" evidence="14">
    <location>
        <begin position="58"/>
        <end position="75"/>
    </location>
</feature>
<evidence type="ECO:0000256" key="13">
    <source>
        <dbReference type="ARBA" id="ARBA00048483"/>
    </source>
</evidence>
<keyword evidence="5" id="KW-1003">Cell membrane</keyword>
<evidence type="ECO:0000256" key="10">
    <source>
        <dbReference type="ARBA" id="ARBA00023065"/>
    </source>
</evidence>
<keyword evidence="9" id="KW-0560">Oxidoreductase</keyword>
<dbReference type="GO" id="GO:0015677">
    <property type="term" value="P:copper ion import"/>
    <property type="evidence" value="ECO:0007669"/>
    <property type="project" value="TreeGrafter"/>
</dbReference>